<dbReference type="EC" id="1.3.1.74" evidence="6"/>
<evidence type="ECO:0000256" key="2">
    <source>
        <dbReference type="ARBA" id="ARBA00005560"/>
    </source>
</evidence>
<comment type="subcellular location">
    <subcellularLocation>
        <location evidence="1">Nucleus</location>
    </subcellularLocation>
</comment>
<dbReference type="FunFam" id="3.30.310.10:FF:000002">
    <property type="entry name" value="TATA-box-binding protein 2"/>
    <property type="match status" value="1"/>
</dbReference>
<reference evidence="7" key="1">
    <citation type="journal article" date="2010" name="Nat. Biotechnol.">
        <title>Draft genome sequence of the oilseed species Ricinus communis.</title>
        <authorList>
            <person name="Chan A.P."/>
            <person name="Crabtree J."/>
            <person name="Zhao Q."/>
            <person name="Lorenzi H."/>
            <person name="Orvis J."/>
            <person name="Puiu D."/>
            <person name="Melake-Berhan A."/>
            <person name="Jones K.M."/>
            <person name="Redman J."/>
            <person name="Chen G."/>
            <person name="Cahoon E.B."/>
            <person name="Gedil M."/>
            <person name="Stanke M."/>
            <person name="Haas B.J."/>
            <person name="Wortman J.R."/>
            <person name="Fraser-Liggett C.M."/>
            <person name="Ravel J."/>
            <person name="Rabinowicz P.D."/>
        </authorList>
    </citation>
    <scope>NUCLEOTIDE SEQUENCE [LARGE SCALE GENOMIC DNA]</scope>
    <source>
        <strain evidence="7">cv. Hale</strain>
    </source>
</reference>
<keyword evidence="3" id="KW-0238">DNA-binding</keyword>
<evidence type="ECO:0000256" key="5">
    <source>
        <dbReference type="ARBA" id="ARBA00023242"/>
    </source>
</evidence>
<dbReference type="EMBL" id="EQ974209">
    <property type="protein sequence ID" value="EEF31961.1"/>
    <property type="molecule type" value="Genomic_DNA"/>
</dbReference>
<dbReference type="Pfam" id="PF00352">
    <property type="entry name" value="TBP"/>
    <property type="match status" value="2"/>
</dbReference>
<keyword evidence="7" id="KW-1185">Reference proteome</keyword>
<keyword evidence="5" id="KW-0539">Nucleus</keyword>
<dbReference type="GO" id="GO:0032440">
    <property type="term" value="F:2-alkenal reductase [NAD(P)H] activity"/>
    <property type="evidence" value="ECO:0007669"/>
    <property type="project" value="UniProtKB-EC"/>
</dbReference>
<evidence type="ECO:0000313" key="7">
    <source>
        <dbReference type="Proteomes" id="UP000008311"/>
    </source>
</evidence>
<dbReference type="STRING" id="3988.B9SWR1"/>
<accession>B9SWR1</accession>
<dbReference type="PRINTS" id="PR00686">
    <property type="entry name" value="TIFACTORIID"/>
</dbReference>
<dbReference type="InterPro" id="IPR012295">
    <property type="entry name" value="TBP_dom_sf"/>
</dbReference>
<dbReference type="GO" id="GO:0003677">
    <property type="term" value="F:DNA binding"/>
    <property type="evidence" value="ECO:0007669"/>
    <property type="project" value="UniProtKB-KW"/>
</dbReference>
<dbReference type="Gene3D" id="3.30.310.10">
    <property type="entry name" value="TATA-Binding Protein"/>
    <property type="match status" value="2"/>
</dbReference>
<dbReference type="eggNOG" id="KOG3302">
    <property type="taxonomic scope" value="Eukaryota"/>
</dbReference>
<dbReference type="OrthoDB" id="839236at2759"/>
<dbReference type="InterPro" id="IPR000814">
    <property type="entry name" value="TBP"/>
</dbReference>
<dbReference type="OMA" id="QTHNFSI"/>
<dbReference type="InParanoid" id="B9SWR1"/>
<evidence type="ECO:0000256" key="4">
    <source>
        <dbReference type="ARBA" id="ARBA00023163"/>
    </source>
</evidence>
<keyword evidence="6" id="KW-0560">Oxidoreductase</keyword>
<dbReference type="HAMAP" id="MF_00408">
    <property type="entry name" value="TATA_bind_prot_arch"/>
    <property type="match status" value="1"/>
</dbReference>
<evidence type="ECO:0000256" key="1">
    <source>
        <dbReference type="ARBA" id="ARBA00004123"/>
    </source>
</evidence>
<dbReference type="CDD" id="cd04516">
    <property type="entry name" value="TBP_eukaryotes"/>
    <property type="match status" value="1"/>
</dbReference>
<dbReference type="InterPro" id="IPR033710">
    <property type="entry name" value="TBP_eukaryotic"/>
</dbReference>
<evidence type="ECO:0000256" key="3">
    <source>
        <dbReference type="ARBA" id="ARBA00023125"/>
    </source>
</evidence>
<evidence type="ECO:0000313" key="6">
    <source>
        <dbReference type="EMBL" id="EEF31961.1"/>
    </source>
</evidence>
<dbReference type="FunFam" id="3.30.310.10:FF:000001">
    <property type="entry name" value="TATA-box-binding protein 2"/>
    <property type="match status" value="1"/>
</dbReference>
<gene>
    <name evidence="6" type="ORF">RCOM_1146770</name>
</gene>
<dbReference type="SUPFAM" id="SSF55945">
    <property type="entry name" value="TATA-box binding protein-like"/>
    <property type="match status" value="2"/>
</dbReference>
<comment type="similarity">
    <text evidence="2">Belongs to the TBP family.</text>
</comment>
<keyword evidence="4" id="KW-0804">Transcription</keyword>
<dbReference type="AlphaFoldDB" id="B9SWR1"/>
<name>B9SWR1_RICCO</name>
<organism evidence="6 7">
    <name type="scientific">Ricinus communis</name>
    <name type="common">Castor bean</name>
    <dbReference type="NCBI Taxonomy" id="3988"/>
    <lineage>
        <taxon>Eukaryota</taxon>
        <taxon>Viridiplantae</taxon>
        <taxon>Streptophyta</taxon>
        <taxon>Embryophyta</taxon>
        <taxon>Tracheophyta</taxon>
        <taxon>Spermatophyta</taxon>
        <taxon>Magnoliopsida</taxon>
        <taxon>eudicotyledons</taxon>
        <taxon>Gunneridae</taxon>
        <taxon>Pentapetalae</taxon>
        <taxon>rosids</taxon>
        <taxon>fabids</taxon>
        <taxon>Malpighiales</taxon>
        <taxon>Euphorbiaceae</taxon>
        <taxon>Acalyphoideae</taxon>
        <taxon>Acalypheae</taxon>
        <taxon>Ricinus</taxon>
    </lineage>
</organism>
<protein>
    <submittedName>
        <fullName evidence="6">TATA-box binding protein, putative</fullName>
        <ecNumber evidence="6">1.3.1.74</ecNumber>
    </submittedName>
</protein>
<sequence>MNSTSTSHSSSQTMTPKPVLQNIASTVNLDCKLDLKRIALHSLNSEYDPKRFSAVTMRIRHPQTTALIFASGRVVCTGAKTEEDSKLAMRKFARIVQKLGFPAKFKDFKIQNIVASCDMKFPLRLEKFIYTKHAAFSRYEPDVFPGLIYRMKESRIIMLIFVSGKVVITGAKKTDEAFAAFDNIYPVLAGFKR</sequence>
<dbReference type="GO" id="GO:0005634">
    <property type="term" value="C:nucleus"/>
    <property type="evidence" value="ECO:0007669"/>
    <property type="project" value="UniProtKB-SubCell"/>
</dbReference>
<dbReference type="GO" id="GO:0016251">
    <property type="term" value="F:RNA polymerase II general transcription initiation factor activity"/>
    <property type="evidence" value="ECO:0000318"/>
    <property type="project" value="GO_Central"/>
</dbReference>
<dbReference type="KEGG" id="rcu:8287282"/>
<dbReference type="GO" id="GO:0006352">
    <property type="term" value="P:DNA-templated transcription initiation"/>
    <property type="evidence" value="ECO:0000318"/>
    <property type="project" value="GO_Central"/>
</dbReference>
<dbReference type="Proteomes" id="UP000008311">
    <property type="component" value="Unassembled WGS sequence"/>
</dbReference>
<proteinExistence type="inferred from homology"/>
<dbReference type="PANTHER" id="PTHR10126">
    <property type="entry name" value="TATA-BOX BINDING PROTEIN"/>
    <property type="match status" value="1"/>
</dbReference>